<organism evidence="1 2">
    <name type="scientific">Marinibactrum halimedae</name>
    <dbReference type="NCBI Taxonomy" id="1444977"/>
    <lineage>
        <taxon>Bacteria</taxon>
        <taxon>Pseudomonadati</taxon>
        <taxon>Pseudomonadota</taxon>
        <taxon>Gammaproteobacteria</taxon>
        <taxon>Cellvibrionales</taxon>
        <taxon>Cellvibrionaceae</taxon>
        <taxon>Marinibactrum</taxon>
    </lineage>
</organism>
<dbReference type="Proteomes" id="UP001156870">
    <property type="component" value="Unassembled WGS sequence"/>
</dbReference>
<gene>
    <name evidence="1" type="ORF">GCM10007877_08460</name>
</gene>
<protein>
    <submittedName>
        <fullName evidence="1">Uncharacterized protein</fullName>
    </submittedName>
</protein>
<accession>A0AA37WNH9</accession>
<sequence>MLFGTRKNPKGPNLDNPEQVVLDCSGTKISCFLPRSNFKQSNFEKDVNGINKGGDKIVLDSDELKLSKSNKDSYFGGILIRRVYNFYGLPFWNGELGGCNDILANLSQKCES</sequence>
<evidence type="ECO:0000313" key="1">
    <source>
        <dbReference type="EMBL" id="GLS25132.1"/>
    </source>
</evidence>
<proteinExistence type="predicted"/>
<evidence type="ECO:0000313" key="2">
    <source>
        <dbReference type="Proteomes" id="UP001156870"/>
    </source>
</evidence>
<comment type="caution">
    <text evidence="1">The sequence shown here is derived from an EMBL/GenBank/DDBJ whole genome shotgun (WGS) entry which is preliminary data.</text>
</comment>
<keyword evidence="2" id="KW-1185">Reference proteome</keyword>
<name>A0AA37WNH9_9GAMM</name>
<dbReference type="AlphaFoldDB" id="A0AA37WNH9"/>
<reference evidence="1 2" key="1">
    <citation type="journal article" date="2014" name="Int. J. Syst. Evol. Microbiol.">
        <title>Complete genome sequence of Corynebacterium casei LMG S-19264T (=DSM 44701T), isolated from a smear-ripened cheese.</title>
        <authorList>
            <consortium name="US DOE Joint Genome Institute (JGI-PGF)"/>
            <person name="Walter F."/>
            <person name="Albersmeier A."/>
            <person name="Kalinowski J."/>
            <person name="Ruckert C."/>
        </authorList>
    </citation>
    <scope>NUCLEOTIDE SEQUENCE [LARGE SCALE GENOMIC DNA]</scope>
    <source>
        <strain evidence="1 2">NBRC 110095</strain>
    </source>
</reference>
<dbReference type="EMBL" id="BSPD01000021">
    <property type="protein sequence ID" value="GLS25132.1"/>
    <property type="molecule type" value="Genomic_DNA"/>
</dbReference>